<dbReference type="PROSITE" id="PS50011">
    <property type="entry name" value="PROTEIN_KINASE_DOM"/>
    <property type="match status" value="1"/>
</dbReference>
<evidence type="ECO:0000259" key="6">
    <source>
        <dbReference type="PROSITE" id="PS50011"/>
    </source>
</evidence>
<dbReference type="PANTHER" id="PTHR48016:SF8">
    <property type="entry name" value="MITOGEN-ACTIVATED PROTEIN KINASE KINASE KINASE 3"/>
    <property type="match status" value="1"/>
</dbReference>
<comment type="caution">
    <text evidence="7">The sequence shown here is derived from an EMBL/GenBank/DDBJ whole genome shotgun (WGS) entry which is preliminary data.</text>
</comment>
<evidence type="ECO:0000256" key="1">
    <source>
        <dbReference type="ARBA" id="ARBA00006529"/>
    </source>
</evidence>
<dbReference type="AlphaFoldDB" id="A0AA88RG59"/>
<name>A0AA88RG59_9ASTE</name>
<dbReference type="InterPro" id="IPR050538">
    <property type="entry name" value="MAP_kinase_kinase_kinase"/>
</dbReference>
<comment type="similarity">
    <text evidence="1">Belongs to the protein kinase superfamily. STE Ser/Thr protein kinase family. MAP kinase kinase kinase subfamily.</text>
</comment>
<keyword evidence="8" id="KW-1185">Reference proteome</keyword>
<sequence length="353" mass="39356">LYSSTSPSALIAPRTSGASETSQCTLSRWKKGRLLGRGTFGDVYVGFDRWCSFPTLYWITDNFDSGSGQMCVIEEVRVVADDQTSKIFLNQLNQDITLLSQLSHPNILQYYGSELDITLLSQLSHPNILQYYGSELGEETLSIYSEYVSGGSIQKALREHGSFGEPVIQYYAREILSGLAYLHAKKMMHGNIKGANILVDPDGKFKLADFGMAKHMLSSKGISHWIAPEVLTSTSYSLPMDIWSLGCTIIEMATSKPPWSQFEGMQALFKIINSEDIPKIPEHLSLDAQDFMKLCLQRDPSARPTASQLLDHPFVRHQATTRVASIIRSNQGRISNNLPWEPHTGKDAAFPEI</sequence>
<dbReference type="Pfam" id="PF00069">
    <property type="entry name" value="Pkinase"/>
    <property type="match status" value="1"/>
</dbReference>
<keyword evidence="3" id="KW-0547">Nucleotide-binding</keyword>
<dbReference type="SUPFAM" id="SSF56112">
    <property type="entry name" value="Protein kinase-like (PK-like)"/>
    <property type="match status" value="2"/>
</dbReference>
<evidence type="ECO:0000313" key="7">
    <source>
        <dbReference type="EMBL" id="KAK2989014.1"/>
    </source>
</evidence>
<keyword evidence="5" id="KW-0067">ATP-binding</keyword>
<evidence type="ECO:0000256" key="4">
    <source>
        <dbReference type="ARBA" id="ARBA00022777"/>
    </source>
</evidence>
<proteinExistence type="inferred from homology"/>
<dbReference type="Gene3D" id="3.30.200.20">
    <property type="entry name" value="Phosphorylase Kinase, domain 1"/>
    <property type="match status" value="1"/>
</dbReference>
<organism evidence="7 8">
    <name type="scientific">Escallonia rubra</name>
    <dbReference type="NCBI Taxonomy" id="112253"/>
    <lineage>
        <taxon>Eukaryota</taxon>
        <taxon>Viridiplantae</taxon>
        <taxon>Streptophyta</taxon>
        <taxon>Embryophyta</taxon>
        <taxon>Tracheophyta</taxon>
        <taxon>Spermatophyta</taxon>
        <taxon>Magnoliopsida</taxon>
        <taxon>eudicotyledons</taxon>
        <taxon>Gunneridae</taxon>
        <taxon>Pentapetalae</taxon>
        <taxon>asterids</taxon>
        <taxon>campanulids</taxon>
        <taxon>Escalloniales</taxon>
        <taxon>Escalloniaceae</taxon>
        <taxon>Escallonia</taxon>
    </lineage>
</organism>
<evidence type="ECO:0000313" key="8">
    <source>
        <dbReference type="Proteomes" id="UP001187471"/>
    </source>
</evidence>
<dbReference type="Gene3D" id="1.10.510.10">
    <property type="entry name" value="Transferase(Phosphotransferase) domain 1"/>
    <property type="match status" value="1"/>
</dbReference>
<evidence type="ECO:0000256" key="3">
    <source>
        <dbReference type="ARBA" id="ARBA00022741"/>
    </source>
</evidence>
<protein>
    <recommendedName>
        <fullName evidence="6">Protein kinase domain-containing protein</fullName>
    </recommendedName>
</protein>
<dbReference type="GO" id="GO:0005524">
    <property type="term" value="F:ATP binding"/>
    <property type="evidence" value="ECO:0007669"/>
    <property type="project" value="UniProtKB-KW"/>
</dbReference>
<feature type="domain" description="Protein kinase" evidence="6">
    <location>
        <begin position="29"/>
        <end position="315"/>
    </location>
</feature>
<dbReference type="InterPro" id="IPR000719">
    <property type="entry name" value="Prot_kinase_dom"/>
</dbReference>
<evidence type="ECO:0000256" key="5">
    <source>
        <dbReference type="ARBA" id="ARBA00022840"/>
    </source>
</evidence>
<gene>
    <name evidence="7" type="ORF">RJ640_014204</name>
</gene>
<keyword evidence="2" id="KW-0808">Transferase</keyword>
<evidence type="ECO:0000256" key="2">
    <source>
        <dbReference type="ARBA" id="ARBA00022679"/>
    </source>
</evidence>
<keyword evidence="4" id="KW-0418">Kinase</keyword>
<dbReference type="GO" id="GO:0005737">
    <property type="term" value="C:cytoplasm"/>
    <property type="evidence" value="ECO:0007669"/>
    <property type="project" value="TreeGrafter"/>
</dbReference>
<dbReference type="PANTHER" id="PTHR48016">
    <property type="entry name" value="MAP KINASE KINASE KINASE SSK2-RELATED-RELATED"/>
    <property type="match status" value="1"/>
</dbReference>
<dbReference type="InterPro" id="IPR011009">
    <property type="entry name" value="Kinase-like_dom_sf"/>
</dbReference>
<feature type="non-terminal residue" evidence="7">
    <location>
        <position position="1"/>
    </location>
</feature>
<reference evidence="7" key="1">
    <citation type="submission" date="2022-12" db="EMBL/GenBank/DDBJ databases">
        <title>Draft genome assemblies for two species of Escallonia (Escalloniales).</title>
        <authorList>
            <person name="Chanderbali A."/>
            <person name="Dervinis C."/>
            <person name="Anghel I."/>
            <person name="Soltis D."/>
            <person name="Soltis P."/>
            <person name="Zapata F."/>
        </authorList>
    </citation>
    <scope>NUCLEOTIDE SEQUENCE</scope>
    <source>
        <strain evidence="7">UCBG92.1500</strain>
        <tissue evidence="7">Leaf</tissue>
    </source>
</reference>
<dbReference type="Proteomes" id="UP001187471">
    <property type="component" value="Unassembled WGS sequence"/>
</dbReference>
<dbReference type="EMBL" id="JAVXUO010000789">
    <property type="protein sequence ID" value="KAK2989014.1"/>
    <property type="molecule type" value="Genomic_DNA"/>
</dbReference>
<accession>A0AA88RG59</accession>
<dbReference type="GO" id="GO:0004709">
    <property type="term" value="F:MAP kinase kinase kinase activity"/>
    <property type="evidence" value="ECO:0007669"/>
    <property type="project" value="TreeGrafter"/>
</dbReference>